<comment type="caution">
    <text evidence="8">The sequence shown here is derived from an EMBL/GenBank/DDBJ whole genome shotgun (WGS) entry which is preliminary data.</text>
</comment>
<dbReference type="InterPro" id="IPR051260">
    <property type="entry name" value="Diverse_substr_monoxygenases"/>
</dbReference>
<dbReference type="Gene3D" id="3.20.20.30">
    <property type="entry name" value="Luciferase-like domain"/>
    <property type="match status" value="1"/>
</dbReference>
<name>A0ABP9MCJ4_9MICO</name>
<dbReference type="InterPro" id="IPR036661">
    <property type="entry name" value="Luciferase-like_sf"/>
</dbReference>
<keyword evidence="3" id="KW-0560">Oxidoreductase</keyword>
<proteinExistence type="inferred from homology"/>
<gene>
    <name evidence="8" type="ORF">GCM10025760_22310</name>
</gene>
<evidence type="ECO:0000259" key="7">
    <source>
        <dbReference type="Pfam" id="PF00296"/>
    </source>
</evidence>
<comment type="similarity">
    <text evidence="5">Belongs to the NtaA/SnaA/DszA monooxygenase family.</text>
</comment>
<feature type="domain" description="Luciferase-like" evidence="7">
    <location>
        <begin position="32"/>
        <end position="407"/>
    </location>
</feature>
<keyword evidence="2" id="KW-0288">FMN</keyword>
<dbReference type="PANTHER" id="PTHR30011">
    <property type="entry name" value="ALKANESULFONATE MONOOXYGENASE-RELATED"/>
    <property type="match status" value="1"/>
</dbReference>
<dbReference type="InterPro" id="IPR016215">
    <property type="entry name" value="NTA_MOA"/>
</dbReference>
<evidence type="ECO:0000256" key="2">
    <source>
        <dbReference type="ARBA" id="ARBA00022643"/>
    </source>
</evidence>
<dbReference type="PIRSF" id="PIRSF000337">
    <property type="entry name" value="NTA_MOA"/>
    <property type="match status" value="1"/>
</dbReference>
<dbReference type="Pfam" id="PF00296">
    <property type="entry name" value="Bac_luciferase"/>
    <property type="match status" value="1"/>
</dbReference>
<dbReference type="InterPro" id="IPR011251">
    <property type="entry name" value="Luciferase-like_dom"/>
</dbReference>
<keyword evidence="1" id="KW-0285">Flavoprotein</keyword>
<dbReference type="Proteomes" id="UP001501407">
    <property type="component" value="Unassembled WGS sequence"/>
</dbReference>
<keyword evidence="4" id="KW-0503">Monooxygenase</keyword>
<evidence type="ECO:0000256" key="1">
    <source>
        <dbReference type="ARBA" id="ARBA00022630"/>
    </source>
</evidence>
<evidence type="ECO:0000256" key="3">
    <source>
        <dbReference type="ARBA" id="ARBA00023002"/>
    </source>
</evidence>
<evidence type="ECO:0000256" key="5">
    <source>
        <dbReference type="ARBA" id="ARBA00033748"/>
    </source>
</evidence>
<evidence type="ECO:0000313" key="8">
    <source>
        <dbReference type="EMBL" id="GAA5092938.1"/>
    </source>
</evidence>
<dbReference type="EMBL" id="BAABKZ010000002">
    <property type="protein sequence ID" value="GAA5092938.1"/>
    <property type="molecule type" value="Genomic_DNA"/>
</dbReference>
<protein>
    <submittedName>
        <fullName evidence="8">LLM class flavin-dependent oxidoreductase</fullName>
    </submittedName>
</protein>
<evidence type="ECO:0000256" key="4">
    <source>
        <dbReference type="ARBA" id="ARBA00023033"/>
    </source>
</evidence>
<sequence length="468" mass="49373">MTEPLIVGAMVRTLGAYPSGWRHPRAHADPRTDAAILRRIARLAEDADLDYLFFGDWLATGPDLEFRDPYLLARIDPLSAVLYLAGVTERIGLIATVNSTYADPYATARATASLDLLTGGRAGVNLVTGAEPRAAANHGRDAHADNETRYDRADEFVRALRLLWETWDADAWVADTAGGVLIDADGLRPAAFTGSQVRVEGPLNVARPPQSHPPIVHAGTSPRSRTLAATEADLALIAAGDPAVAAATRTELRAVAAAAGRDPDELKVIVPVLPVVAETDAAARAIVDRLLLLVPIDDGASSHAGRAAFPANRSLGSFLDVAEIAGDDPVRSASVDDAVRAETAARFAEAAARTLETVLSRTGRDVGGEHPVTWRHLIAAHAVPANFVVGAPAAIADHFELWRDAGAADGFNVLSAFQPAQFEAFTGLAVPELRRRGLIGRGGATLRDRLGLGAPRLLRAPEPATTGR</sequence>
<evidence type="ECO:0000313" key="9">
    <source>
        <dbReference type="Proteomes" id="UP001501407"/>
    </source>
</evidence>
<accession>A0ABP9MCJ4</accession>
<dbReference type="SUPFAM" id="SSF51679">
    <property type="entry name" value="Bacterial luciferase-like"/>
    <property type="match status" value="1"/>
</dbReference>
<dbReference type="NCBIfam" id="TIGR03860">
    <property type="entry name" value="FMN_nitrolo"/>
    <property type="match status" value="1"/>
</dbReference>
<evidence type="ECO:0000256" key="6">
    <source>
        <dbReference type="SAM" id="MobiDB-lite"/>
    </source>
</evidence>
<organism evidence="8 9">
    <name type="scientific">Microbacterium yannicii</name>
    <dbReference type="NCBI Taxonomy" id="671622"/>
    <lineage>
        <taxon>Bacteria</taxon>
        <taxon>Bacillati</taxon>
        <taxon>Actinomycetota</taxon>
        <taxon>Actinomycetes</taxon>
        <taxon>Micrococcales</taxon>
        <taxon>Microbacteriaceae</taxon>
        <taxon>Microbacterium</taxon>
    </lineage>
</organism>
<reference evidence="9" key="1">
    <citation type="journal article" date="2019" name="Int. J. Syst. Evol. Microbiol.">
        <title>The Global Catalogue of Microorganisms (GCM) 10K type strain sequencing project: providing services to taxonomists for standard genome sequencing and annotation.</title>
        <authorList>
            <consortium name="The Broad Institute Genomics Platform"/>
            <consortium name="The Broad Institute Genome Sequencing Center for Infectious Disease"/>
            <person name="Wu L."/>
            <person name="Ma J."/>
        </authorList>
    </citation>
    <scope>NUCLEOTIDE SEQUENCE [LARGE SCALE GENOMIC DNA]</scope>
    <source>
        <strain evidence="9">JCM 18959</strain>
    </source>
</reference>
<feature type="region of interest" description="Disordered" evidence="6">
    <location>
        <begin position="204"/>
        <end position="223"/>
    </location>
</feature>
<dbReference type="PANTHER" id="PTHR30011:SF16">
    <property type="entry name" value="C2H2 FINGER DOMAIN TRANSCRIPTION FACTOR (EUROFUNG)-RELATED"/>
    <property type="match status" value="1"/>
</dbReference>
<keyword evidence="9" id="KW-1185">Reference proteome</keyword>
<dbReference type="RefSeq" id="WP_194414623.1">
    <property type="nucleotide sequence ID" value="NZ_BAABKZ010000002.1"/>
</dbReference>